<dbReference type="InterPro" id="IPR051338">
    <property type="entry name" value="NodU/CmcH_Carbamoyltrnsfr"/>
</dbReference>
<dbReference type="AlphaFoldDB" id="A0A381S9M0"/>
<accession>A0A381S9M0</accession>
<dbReference type="SUPFAM" id="SSF53067">
    <property type="entry name" value="Actin-like ATPase domain"/>
    <property type="match status" value="1"/>
</dbReference>
<dbReference type="InterPro" id="IPR003696">
    <property type="entry name" value="Carbtransf_dom"/>
</dbReference>
<reference evidence="2" key="1">
    <citation type="submission" date="2018-05" db="EMBL/GenBank/DDBJ databases">
        <authorList>
            <person name="Lanie J.A."/>
            <person name="Ng W.-L."/>
            <person name="Kazmierczak K.M."/>
            <person name="Andrzejewski T.M."/>
            <person name="Davidsen T.M."/>
            <person name="Wayne K.J."/>
            <person name="Tettelin H."/>
            <person name="Glass J.I."/>
            <person name="Rusch D."/>
            <person name="Podicherti R."/>
            <person name="Tsui H.-C.T."/>
            <person name="Winkler M.E."/>
        </authorList>
    </citation>
    <scope>NUCLEOTIDE SEQUENCE</scope>
</reference>
<evidence type="ECO:0000313" key="2">
    <source>
        <dbReference type="EMBL" id="SVA00790.1"/>
    </source>
</evidence>
<dbReference type="PANTHER" id="PTHR34847:SF1">
    <property type="entry name" value="NODULATION PROTEIN U"/>
    <property type="match status" value="1"/>
</dbReference>
<proteinExistence type="predicted"/>
<gene>
    <name evidence="2" type="ORF">METZ01_LOCUS53644</name>
</gene>
<dbReference type="GO" id="GO:0003824">
    <property type="term" value="F:catalytic activity"/>
    <property type="evidence" value="ECO:0007669"/>
    <property type="project" value="InterPro"/>
</dbReference>
<dbReference type="Pfam" id="PF02543">
    <property type="entry name" value="Carbam_trans_N"/>
    <property type="match status" value="1"/>
</dbReference>
<dbReference type="InterPro" id="IPR043129">
    <property type="entry name" value="ATPase_NBD"/>
</dbReference>
<organism evidence="2">
    <name type="scientific">marine metagenome</name>
    <dbReference type="NCBI Taxonomy" id="408172"/>
    <lineage>
        <taxon>unclassified sequences</taxon>
        <taxon>metagenomes</taxon>
        <taxon>ecological metagenomes</taxon>
    </lineage>
</organism>
<evidence type="ECO:0000259" key="1">
    <source>
        <dbReference type="Pfam" id="PF02543"/>
    </source>
</evidence>
<dbReference type="PANTHER" id="PTHR34847">
    <property type="entry name" value="NODULATION PROTEIN U"/>
    <property type="match status" value="1"/>
</dbReference>
<feature type="domain" description="Carbamoyltransferase" evidence="1">
    <location>
        <begin position="292"/>
        <end position="366"/>
    </location>
</feature>
<dbReference type="CDD" id="cd24033">
    <property type="entry name" value="ASKHA_NBD_NodU_CmcH-like_N"/>
    <property type="match status" value="1"/>
</dbReference>
<sequence>MALPEFGEMWVHGSGATLVMDGVLKNAINEERLTRIKYDGNYPKLAIQTILDYNNLTPDDIDVVCYVGNSAHINLPLIQVGYIRNELEKWFPNCKVEYLSHHMAHASATYYTSGYDSANIFSFDGAGDHVWHGTPGGEGSWEVPHYLICQGEGLDIHELAMGFTNNPDAFLGVLYGYMSGVIYKSKMGITPLENISDQGELPSGENFWIDSSGKPYKDHIRDHYDASTVERETYPGKVMGLSAYGDHQKIDLPDLFVFDGAHALPLLHNAVPWKEERGPGGRCHESSLDKMNPEDLAAWSQHQFEKYLMMFLSHFPKEIKKDNLCLGGGCALNILTNTKIIEEGLYKNVHVNTAPNDDGLHFGAALNMAVKYEKRLPELPVDIGYLGIQYTDKDIEKALC</sequence>
<name>A0A381S9M0_9ZZZZ</name>
<dbReference type="Gene3D" id="3.30.420.40">
    <property type="match status" value="3"/>
</dbReference>
<protein>
    <recommendedName>
        <fullName evidence="1">Carbamoyltransferase domain-containing protein</fullName>
    </recommendedName>
</protein>
<dbReference type="EMBL" id="UINC01002837">
    <property type="protein sequence ID" value="SVA00790.1"/>
    <property type="molecule type" value="Genomic_DNA"/>
</dbReference>